<feature type="domain" description="FLYWCH-type" evidence="4">
    <location>
        <begin position="11"/>
        <end position="72"/>
    </location>
</feature>
<evidence type="ECO:0000256" key="1">
    <source>
        <dbReference type="ARBA" id="ARBA00022723"/>
    </source>
</evidence>
<keyword evidence="2" id="KW-0863">Zinc-finger</keyword>
<dbReference type="AlphaFoldDB" id="A0A1Y2BQB7"/>
<name>A0A1Y2BQB7_9FUNG</name>
<dbReference type="Gene3D" id="2.20.25.240">
    <property type="match status" value="1"/>
</dbReference>
<dbReference type="Pfam" id="PF10551">
    <property type="entry name" value="MULE"/>
    <property type="match status" value="1"/>
</dbReference>
<dbReference type="GO" id="GO:0008270">
    <property type="term" value="F:zinc ion binding"/>
    <property type="evidence" value="ECO:0007669"/>
    <property type="project" value="UniProtKB-KW"/>
</dbReference>
<evidence type="ECO:0000256" key="2">
    <source>
        <dbReference type="ARBA" id="ARBA00022771"/>
    </source>
</evidence>
<evidence type="ECO:0000313" key="7">
    <source>
        <dbReference type="Proteomes" id="UP000193920"/>
    </source>
</evidence>
<evidence type="ECO:0000256" key="3">
    <source>
        <dbReference type="ARBA" id="ARBA00022833"/>
    </source>
</evidence>
<dbReference type="Pfam" id="PF04500">
    <property type="entry name" value="FLYWCH"/>
    <property type="match status" value="1"/>
</dbReference>
<gene>
    <name evidence="6" type="ORF">LY90DRAFT_511365</name>
</gene>
<comment type="caution">
    <text evidence="6">The sequence shown here is derived from an EMBL/GenBank/DDBJ whole genome shotgun (WGS) entry which is preliminary data.</text>
</comment>
<evidence type="ECO:0000259" key="4">
    <source>
        <dbReference type="Pfam" id="PF04500"/>
    </source>
</evidence>
<evidence type="ECO:0000259" key="5">
    <source>
        <dbReference type="Pfam" id="PF10551"/>
    </source>
</evidence>
<dbReference type="InterPro" id="IPR018289">
    <property type="entry name" value="MULE_transposase_dom"/>
</dbReference>
<keyword evidence="1" id="KW-0479">Metal-binding</keyword>
<feature type="domain" description="MULE transposase" evidence="5">
    <location>
        <begin position="189"/>
        <end position="286"/>
    </location>
</feature>
<dbReference type="Proteomes" id="UP000193920">
    <property type="component" value="Unassembled WGS sequence"/>
</dbReference>
<reference evidence="6 7" key="1">
    <citation type="submission" date="2016-08" db="EMBL/GenBank/DDBJ databases">
        <title>A Parts List for Fungal Cellulosomes Revealed by Comparative Genomics.</title>
        <authorList>
            <consortium name="DOE Joint Genome Institute"/>
            <person name="Haitjema C.H."/>
            <person name="Gilmore S.P."/>
            <person name="Henske J.K."/>
            <person name="Solomon K.V."/>
            <person name="De Groot R."/>
            <person name="Kuo A."/>
            <person name="Mondo S.J."/>
            <person name="Salamov A.A."/>
            <person name="Labutti K."/>
            <person name="Zhao Z."/>
            <person name="Chiniquy J."/>
            <person name="Barry K."/>
            <person name="Brewer H.M."/>
            <person name="Purvine S.O."/>
            <person name="Wright A.T."/>
            <person name="Boxma B."/>
            <person name="Van Alen T."/>
            <person name="Hackstein J.H."/>
            <person name="Baker S.E."/>
            <person name="Grigoriev I.V."/>
            <person name="O'Malley M.A."/>
        </authorList>
    </citation>
    <scope>NUCLEOTIDE SEQUENCE [LARGE SCALE GENOMIC DNA]</scope>
    <source>
        <strain evidence="6 7">G1</strain>
    </source>
</reference>
<keyword evidence="7" id="KW-1185">Reference proteome</keyword>
<dbReference type="EMBL" id="MCOG01000145">
    <property type="protein sequence ID" value="ORY36943.1"/>
    <property type="molecule type" value="Genomic_DNA"/>
</dbReference>
<sequence length="480" mass="57809">MEDNIEIEISETNRGNEQIIINKKYKFNFSFQRKDKSKIYRCTEYKTLNKCKSLIILNDKKEVLKYESLHNHLEKEIDVSISVAKHKIKEEIKKNSIPMDIKPKHIFNAVSQEMGLICPEYSTIRSQIIRNINKQFPPNIKSFDDIPIESEYYKTKRNENFMIFKNTDLIIFQSPFQAYLFSNYHKNIFADGTFYAAPKFSYQLFITRTYVGEFNMLYTTSISILKNKKQSTYETLFKEIKKNANKFRSNTLITTINFHCDFEQGISNATKKVFPNINIKYCVWHYKRSLEKQKNILCYHEVKNNNDAYIYYKAISNLPFINPNYIFDIYIIIKRIYQKKKYNNFLQFLEYFNKNCLLKYNVNNWNYYENIEHLTNNASESYNSYLNNIFPNKPLFYKLIYILKEEEKLSYNDYQRRTKGNWKKKQKIFSATDEIKILIENYKSKEINLFYNGCNRNELIKLWKECLIDLNDIIININLK</sequence>
<keyword evidence="3" id="KW-0862">Zinc</keyword>
<evidence type="ECO:0008006" key="8">
    <source>
        <dbReference type="Google" id="ProtNLM"/>
    </source>
</evidence>
<dbReference type="InterPro" id="IPR007588">
    <property type="entry name" value="Znf_FLYWCH"/>
</dbReference>
<evidence type="ECO:0000313" key="6">
    <source>
        <dbReference type="EMBL" id="ORY36943.1"/>
    </source>
</evidence>
<dbReference type="OrthoDB" id="10029846at2759"/>
<protein>
    <recommendedName>
        <fullName evidence="8">MULE transposase domain-containing protein</fullName>
    </recommendedName>
</protein>
<proteinExistence type="predicted"/>
<organism evidence="6 7">
    <name type="scientific">Neocallimastix californiae</name>
    <dbReference type="NCBI Taxonomy" id="1754190"/>
    <lineage>
        <taxon>Eukaryota</taxon>
        <taxon>Fungi</taxon>
        <taxon>Fungi incertae sedis</taxon>
        <taxon>Chytridiomycota</taxon>
        <taxon>Chytridiomycota incertae sedis</taxon>
        <taxon>Neocallimastigomycetes</taxon>
        <taxon>Neocallimastigales</taxon>
        <taxon>Neocallimastigaceae</taxon>
        <taxon>Neocallimastix</taxon>
    </lineage>
</organism>
<dbReference type="STRING" id="1754190.A0A1Y2BQB7"/>
<accession>A0A1Y2BQB7</accession>